<dbReference type="EMBL" id="CP081150">
    <property type="protein sequence ID" value="QZA77393.1"/>
    <property type="molecule type" value="Genomic_DNA"/>
</dbReference>
<gene>
    <name evidence="1" type="ORF">K4H28_14065</name>
</gene>
<keyword evidence="2" id="KW-1185">Reference proteome</keyword>
<accession>A0ABX8Z8H3</accession>
<evidence type="ECO:0000313" key="2">
    <source>
        <dbReference type="Proteomes" id="UP000825679"/>
    </source>
</evidence>
<reference evidence="1 2" key="1">
    <citation type="submission" date="2021-08" db="EMBL/GenBank/DDBJ databases">
        <title>complete genome sequencing of Deefgea sp. D25.</title>
        <authorList>
            <person name="Bae J.-W."/>
            <person name="Gim D.-H."/>
        </authorList>
    </citation>
    <scope>NUCLEOTIDE SEQUENCE [LARGE SCALE GENOMIC DNA]</scope>
    <source>
        <strain evidence="1 2">D25</strain>
    </source>
</reference>
<name>A0ABX8Z8H3_9NEIS</name>
<dbReference type="RefSeq" id="WP_221005776.1">
    <property type="nucleotide sequence ID" value="NZ_CP081150.1"/>
</dbReference>
<evidence type="ECO:0000313" key="1">
    <source>
        <dbReference type="EMBL" id="QZA77393.1"/>
    </source>
</evidence>
<organism evidence="1 2">
    <name type="scientific">Deefgea tanakiae</name>
    <dbReference type="NCBI Taxonomy" id="2865840"/>
    <lineage>
        <taxon>Bacteria</taxon>
        <taxon>Pseudomonadati</taxon>
        <taxon>Pseudomonadota</taxon>
        <taxon>Betaproteobacteria</taxon>
        <taxon>Neisseriales</taxon>
        <taxon>Chitinibacteraceae</taxon>
        <taxon>Deefgea</taxon>
    </lineage>
</organism>
<protein>
    <submittedName>
        <fullName evidence="1">Uncharacterized protein</fullName>
    </submittedName>
</protein>
<sequence>MPHLFALQGPGNCGKSDSLIRLLHKIQAKYSSATTQALHSTTKDVAVIIRNVNGLVVGIESQGDPNSRLQQTLPTFVAAKCDIIFCACRTSGMTVGWVNALSATYSIHFVAQTYVTNNHGVTNAATASSLMQRAGI</sequence>
<dbReference type="Proteomes" id="UP000825679">
    <property type="component" value="Chromosome"/>
</dbReference>
<proteinExistence type="predicted"/>